<evidence type="ECO:0000259" key="1">
    <source>
        <dbReference type="PROSITE" id="PS51186"/>
    </source>
</evidence>
<dbReference type="InterPro" id="IPR000182">
    <property type="entry name" value="GNAT_dom"/>
</dbReference>
<organism evidence="2 3">
    <name type="scientific">Roseofilum reptotaenium AO1-A</name>
    <dbReference type="NCBI Taxonomy" id="1925591"/>
    <lineage>
        <taxon>Bacteria</taxon>
        <taxon>Bacillati</taxon>
        <taxon>Cyanobacteriota</taxon>
        <taxon>Cyanophyceae</taxon>
        <taxon>Desertifilales</taxon>
        <taxon>Desertifilaceae</taxon>
        <taxon>Roseofilum</taxon>
    </lineage>
</organism>
<dbReference type="Proteomes" id="UP000183940">
    <property type="component" value="Unassembled WGS sequence"/>
</dbReference>
<evidence type="ECO:0000313" key="3">
    <source>
        <dbReference type="Proteomes" id="UP000183940"/>
    </source>
</evidence>
<dbReference type="SUPFAM" id="SSF55729">
    <property type="entry name" value="Acyl-CoA N-acyltransferases (Nat)"/>
    <property type="match status" value="1"/>
</dbReference>
<evidence type="ECO:0000313" key="2">
    <source>
        <dbReference type="EMBL" id="OJJ25566.1"/>
    </source>
</evidence>
<proteinExistence type="predicted"/>
<dbReference type="STRING" id="1925591.BI308_10465"/>
<dbReference type="Gene3D" id="3.40.630.30">
    <property type="match status" value="1"/>
</dbReference>
<name>A0A1L9QSG4_9CYAN</name>
<comment type="caution">
    <text evidence="2">The sequence shown here is derived from an EMBL/GenBank/DDBJ whole genome shotgun (WGS) entry which is preliminary data.</text>
</comment>
<reference evidence="2" key="1">
    <citation type="submission" date="2016-10" db="EMBL/GenBank/DDBJ databases">
        <title>CRISPR-Cas defence system in Roseofilum reptotaenium: evidence of a bacteriophage-cyanobacterium arms race in the coral black band disease.</title>
        <authorList>
            <person name="Buerger P."/>
            <person name="Wood-Charlson E.M."/>
            <person name="Weynberg K.D."/>
            <person name="Willis B."/>
            <person name="Van Oppen M.J."/>
        </authorList>
    </citation>
    <scope>NUCLEOTIDE SEQUENCE [LARGE SCALE GENOMIC DNA]</scope>
    <source>
        <strain evidence="2">AO1-A</strain>
    </source>
</reference>
<gene>
    <name evidence="2" type="ORF">BI308_10465</name>
</gene>
<feature type="domain" description="N-acetyltransferase" evidence="1">
    <location>
        <begin position="14"/>
        <end position="158"/>
    </location>
</feature>
<accession>A0A1L9QSG4</accession>
<dbReference type="PROSITE" id="PS51186">
    <property type="entry name" value="GNAT"/>
    <property type="match status" value="1"/>
</dbReference>
<dbReference type="AlphaFoldDB" id="A0A1L9QSG4"/>
<protein>
    <submittedName>
        <fullName evidence="2">GNAT family N-acetyltransferase</fullName>
    </submittedName>
</protein>
<dbReference type="NCBIfam" id="TIGR04045">
    <property type="entry name" value="MSMEG_0567_GNAT"/>
    <property type="match status" value="1"/>
</dbReference>
<keyword evidence="3" id="KW-1185">Reference proteome</keyword>
<dbReference type="InterPro" id="IPR016181">
    <property type="entry name" value="Acyl_CoA_acyltransferase"/>
</dbReference>
<sequence length="178" mass="20946">MRHSYRFELAQTATEVREYYGLRYEIFCQEQDLFRWSDRDAIDDIAYPIVALTAPQSIYQPDIAAWERVVGVVRIYESQPGVWYGGRLGVHRQHRRGWRIGKGLIEKAVQTAQTWGCSQFLATVQLQNVRFFQRLHWDSLQELTICDRPHYLMQANLAYYPPNGELRPQGIPQWLEVA</sequence>
<dbReference type="CDD" id="cd04301">
    <property type="entry name" value="NAT_SF"/>
    <property type="match status" value="1"/>
</dbReference>
<dbReference type="EMBL" id="MLAW01000015">
    <property type="protein sequence ID" value="OJJ25566.1"/>
    <property type="molecule type" value="Genomic_DNA"/>
</dbReference>
<dbReference type="GO" id="GO:0016747">
    <property type="term" value="F:acyltransferase activity, transferring groups other than amino-acyl groups"/>
    <property type="evidence" value="ECO:0007669"/>
    <property type="project" value="InterPro"/>
</dbReference>
<dbReference type="InterPro" id="IPR024035">
    <property type="entry name" value="MSMEG_0567_GNAT"/>
</dbReference>
<dbReference type="Pfam" id="PF00583">
    <property type="entry name" value="Acetyltransf_1"/>
    <property type="match status" value="1"/>
</dbReference>